<dbReference type="InterPro" id="IPR015943">
    <property type="entry name" value="WD40/YVTN_repeat-like_dom_sf"/>
</dbReference>
<evidence type="ECO:0000256" key="1">
    <source>
        <dbReference type="ARBA" id="ARBA00022531"/>
    </source>
</evidence>
<keyword evidence="1" id="KW-0602">Photosynthesis</keyword>
<protein>
    <submittedName>
        <fullName evidence="4">YCF48-related protein</fullName>
    </submittedName>
</protein>
<feature type="domain" description="Photosynthesis system II assembly factor Ycf48/Hcf136-like" evidence="3">
    <location>
        <begin position="106"/>
        <end position="251"/>
    </location>
</feature>
<dbReference type="Gene3D" id="2.130.10.10">
    <property type="entry name" value="YVTN repeat-like/Quinoprotein amine dehydrogenase"/>
    <property type="match status" value="1"/>
</dbReference>
<proteinExistence type="predicted"/>
<keyword evidence="2" id="KW-0604">Photosystem II</keyword>
<dbReference type="InterPro" id="IPR002860">
    <property type="entry name" value="BNR_rpt"/>
</dbReference>
<sequence length="308" mass="33039">MAAVFAFAERPLPAMPTTEVRIEHLLMLDVARVGERLIVVGERGAVFFSDDDGQTWQQATTPRTPMLTAVTAVDDQTLVTVGHDSTILRSVDRGLNWQKVFSEPAAEEPLLSVWFNDSGHGFAIGAYGRALESRNAGLDWVERTVDGNELHLNAIVAVGGHLLVVGEAGTLLRSDDEGATWHALDSPYAGSWFGALALPDESVLAFGMRGHLYRSVDVGETWTEISTGTESSLFGGLVLADGTLVLVGQNGLVLTGQQGATNLTALDSDTSRNFTAVIDRKDKDGLLLIGERGVHEADRAPRHPQGDL</sequence>
<dbReference type="CDD" id="cd15482">
    <property type="entry name" value="Sialidase_non-viral"/>
    <property type="match status" value="1"/>
</dbReference>
<gene>
    <name evidence="4" type="ORF">ABC977_00205</name>
</gene>
<dbReference type="RefSeq" id="WP_369665211.1">
    <property type="nucleotide sequence ID" value="NZ_JBDKXB010000001.1"/>
</dbReference>
<dbReference type="Proteomes" id="UP001564408">
    <property type="component" value="Unassembled WGS sequence"/>
</dbReference>
<dbReference type="InterPro" id="IPR028203">
    <property type="entry name" value="PSII_CF48-like_dom"/>
</dbReference>
<keyword evidence="5" id="KW-1185">Reference proteome</keyword>
<dbReference type="Pfam" id="PF14870">
    <property type="entry name" value="PSII_BNR"/>
    <property type="match status" value="1"/>
</dbReference>
<evidence type="ECO:0000313" key="4">
    <source>
        <dbReference type="EMBL" id="MEY6430826.1"/>
    </source>
</evidence>
<comment type="caution">
    <text evidence="4">The sequence shown here is derived from an EMBL/GenBank/DDBJ whole genome shotgun (WGS) entry which is preliminary data.</text>
</comment>
<dbReference type="PANTHER" id="PTHR47199">
    <property type="entry name" value="PHOTOSYSTEM II STABILITY/ASSEMBLY FACTOR HCF136, CHLOROPLASTIC"/>
    <property type="match status" value="1"/>
</dbReference>
<evidence type="ECO:0000259" key="3">
    <source>
        <dbReference type="Pfam" id="PF14870"/>
    </source>
</evidence>
<dbReference type="PANTHER" id="PTHR47199:SF2">
    <property type="entry name" value="PHOTOSYSTEM II STABILITY_ASSEMBLY FACTOR HCF136, CHLOROPLASTIC"/>
    <property type="match status" value="1"/>
</dbReference>
<evidence type="ECO:0000313" key="5">
    <source>
        <dbReference type="Proteomes" id="UP001564408"/>
    </source>
</evidence>
<name>A0ABV4B933_9GAMM</name>
<dbReference type="EMBL" id="JBDKXB010000001">
    <property type="protein sequence ID" value="MEY6430826.1"/>
    <property type="molecule type" value="Genomic_DNA"/>
</dbReference>
<dbReference type="InterPro" id="IPR036278">
    <property type="entry name" value="Sialidase_sf"/>
</dbReference>
<organism evidence="4 5">
    <name type="scientific">Thioalkalicoccus limnaeus</name>
    <dbReference type="NCBI Taxonomy" id="120681"/>
    <lineage>
        <taxon>Bacteria</taxon>
        <taxon>Pseudomonadati</taxon>
        <taxon>Pseudomonadota</taxon>
        <taxon>Gammaproteobacteria</taxon>
        <taxon>Chromatiales</taxon>
        <taxon>Chromatiaceae</taxon>
        <taxon>Thioalkalicoccus</taxon>
    </lineage>
</organism>
<accession>A0ABV4B933</accession>
<dbReference type="SUPFAM" id="SSF50939">
    <property type="entry name" value="Sialidases"/>
    <property type="match status" value="1"/>
</dbReference>
<evidence type="ECO:0000256" key="2">
    <source>
        <dbReference type="ARBA" id="ARBA00023276"/>
    </source>
</evidence>
<dbReference type="Pfam" id="PF02012">
    <property type="entry name" value="BNR"/>
    <property type="match status" value="1"/>
</dbReference>
<reference evidence="4 5" key="1">
    <citation type="submission" date="2024-05" db="EMBL/GenBank/DDBJ databases">
        <title>Genome Sequence and Characterization of the New Strain Purple Sulfur Bacterium of Genus Thioalkalicoccus.</title>
        <authorList>
            <person name="Bryantseva I.A."/>
            <person name="Kyndt J.A."/>
            <person name="Imhoff J.F."/>
        </authorList>
    </citation>
    <scope>NUCLEOTIDE SEQUENCE [LARGE SCALE GENOMIC DNA]</scope>
    <source>
        <strain evidence="4 5">Um2</strain>
    </source>
</reference>